<comment type="caution">
    <text evidence="1">The sequence shown here is derived from an EMBL/GenBank/DDBJ whole genome shotgun (WGS) entry which is preliminary data.</text>
</comment>
<protein>
    <submittedName>
        <fullName evidence="1">Uncharacterized protein</fullName>
    </submittedName>
</protein>
<accession>A0AAD2T7S1</accession>
<name>A0AAD2T7S1_STRAP</name>
<reference evidence="1 2" key="1">
    <citation type="submission" date="2012-07" db="EMBL/GenBank/DDBJ databases">
        <authorList>
            <person name="Durkin A.S."/>
            <person name="McCorrison J."/>
            <person name="Torralba M."/>
            <person name="Gillis M."/>
            <person name="Methe B."/>
            <person name="Sutton G."/>
            <person name="Nelson K.E."/>
        </authorList>
    </citation>
    <scope>NUCLEOTIDE SEQUENCE [LARGE SCALE GENOMIC DNA]</scope>
    <source>
        <strain evidence="1 2">SK1138</strain>
    </source>
</reference>
<evidence type="ECO:0000313" key="1">
    <source>
        <dbReference type="EMBL" id="EJP25208.1"/>
    </source>
</evidence>
<dbReference type="InterPro" id="IPR029063">
    <property type="entry name" value="SAM-dependent_MTases_sf"/>
</dbReference>
<sequence length="56" mass="6614">MNDKSNKKFWNKFAKLYAPFMKKDKGVYNQVCRYIYPYLNRGMNVLELACGSGQLK</sequence>
<dbReference type="EMBL" id="ALJO01000010">
    <property type="protein sequence ID" value="EJP25208.1"/>
    <property type="molecule type" value="Genomic_DNA"/>
</dbReference>
<dbReference type="Proteomes" id="UP000006614">
    <property type="component" value="Unassembled WGS sequence"/>
</dbReference>
<dbReference type="AlphaFoldDB" id="A0AAD2T7S1"/>
<dbReference type="Gene3D" id="3.40.50.150">
    <property type="entry name" value="Vaccinia Virus protein VP39"/>
    <property type="match status" value="1"/>
</dbReference>
<organism evidence="1 2">
    <name type="scientific">Streptococcus anginosus SK1138</name>
    <dbReference type="NCBI Taxonomy" id="1161422"/>
    <lineage>
        <taxon>Bacteria</taxon>
        <taxon>Bacillati</taxon>
        <taxon>Bacillota</taxon>
        <taxon>Bacilli</taxon>
        <taxon>Lactobacillales</taxon>
        <taxon>Streptococcaceae</taxon>
        <taxon>Streptococcus</taxon>
        <taxon>Streptococcus anginosus group</taxon>
    </lineage>
</organism>
<gene>
    <name evidence="1" type="ORF">HMPREF1126_0342</name>
</gene>
<proteinExistence type="predicted"/>
<dbReference type="SUPFAM" id="SSF53335">
    <property type="entry name" value="S-adenosyl-L-methionine-dependent methyltransferases"/>
    <property type="match status" value="1"/>
</dbReference>
<evidence type="ECO:0000313" key="2">
    <source>
        <dbReference type="Proteomes" id="UP000006614"/>
    </source>
</evidence>